<dbReference type="EMBL" id="GIBP01003195">
    <property type="protein sequence ID" value="NDV32164.1"/>
    <property type="molecule type" value="Transcribed_RNA"/>
</dbReference>
<proteinExistence type="predicted"/>
<accession>A0A6B2L5B5</accession>
<organism evidence="1">
    <name type="scientific">Arcella intermedia</name>
    <dbReference type="NCBI Taxonomy" id="1963864"/>
    <lineage>
        <taxon>Eukaryota</taxon>
        <taxon>Amoebozoa</taxon>
        <taxon>Tubulinea</taxon>
        <taxon>Elardia</taxon>
        <taxon>Arcellinida</taxon>
        <taxon>Sphaerothecina</taxon>
        <taxon>Arcellidae</taxon>
        <taxon>Arcella</taxon>
    </lineage>
</organism>
<dbReference type="SUPFAM" id="SSF52266">
    <property type="entry name" value="SGNH hydrolase"/>
    <property type="match status" value="1"/>
</dbReference>
<reference evidence="1" key="1">
    <citation type="journal article" date="2020" name="J. Eukaryot. Microbiol.">
        <title>De novo Sequencing, Assembly and Annotation of the Transcriptome for the Free-Living Testate Amoeba Arcella intermedia.</title>
        <authorList>
            <person name="Ribeiro G.M."/>
            <person name="Porfirio-Sousa A.L."/>
            <person name="Maurer-Alcala X.X."/>
            <person name="Katz L.A."/>
            <person name="Lahr D.J.G."/>
        </authorList>
    </citation>
    <scope>NUCLEOTIDE SEQUENCE</scope>
</reference>
<dbReference type="InterPro" id="IPR011990">
    <property type="entry name" value="TPR-like_helical_dom_sf"/>
</dbReference>
<dbReference type="Gene3D" id="1.25.40.10">
    <property type="entry name" value="Tetratricopeptide repeat domain"/>
    <property type="match status" value="1"/>
</dbReference>
<dbReference type="SUPFAM" id="SSF48452">
    <property type="entry name" value="TPR-like"/>
    <property type="match status" value="1"/>
</dbReference>
<protein>
    <submittedName>
        <fullName evidence="1">Uncharacterized protein</fullName>
    </submittedName>
</protein>
<name>A0A6B2L5B5_9EUKA</name>
<dbReference type="AlphaFoldDB" id="A0A6B2L5B5"/>
<sequence length="413" mass="46592">MVKKELSQTLKMEGGYEALKGYLNSIPQSPAALAFLAMIIKENGALHVSLKLYKEAAQLMPSSASYSLNLVHIHELLNQYNDAFLEIKRYCRENPNLSVGQLTCGHVYNAIKGFSGVISEEDPNTPTLPTIETDPIPLTASYSPDQLDILALFCTLVKVLYVAGNLSLIPRLSAIINPVREKRPMHTTTIRNEHAYYCCIDQLMVYHSNLPDKTLPYIYLAGDSHALTTAWQTINFKGSPHVIKPLLVTGLKCWHLRPESTFYPKENFWNVVPTAPPGSHIIFQFGEIDCREGFVFAVQKGIYEDIAEGASVAIDIYIDVLLQLQKQYNFHIYIHPPSPVIDVTREIVRTFTRILKQKVQETGTLHYLDFADELLTPNKANLNPKFDLDGTHMNPSYLYLLENSLNLLPNTQQ</sequence>
<evidence type="ECO:0000313" key="1">
    <source>
        <dbReference type="EMBL" id="NDV32164.1"/>
    </source>
</evidence>